<keyword evidence="3" id="KW-1185">Reference proteome</keyword>
<evidence type="ECO:0000259" key="1">
    <source>
        <dbReference type="Pfam" id="PF13672"/>
    </source>
</evidence>
<name>A0A0N8NTT6_9CLOT</name>
<dbReference type="STRING" id="36849.OXPF_09700"/>
<comment type="caution">
    <text evidence="2">The sequence shown here is derived from an EMBL/GenBank/DDBJ whole genome shotgun (WGS) entry which is preliminary data.</text>
</comment>
<protein>
    <recommendedName>
        <fullName evidence="1">PPM-type phosphatase domain-containing protein</fullName>
    </recommendedName>
</protein>
<dbReference type="SUPFAM" id="SSF81606">
    <property type="entry name" value="PP2C-like"/>
    <property type="match status" value="1"/>
</dbReference>
<dbReference type="AlphaFoldDB" id="A0A0N8NTT6"/>
<evidence type="ECO:0000313" key="2">
    <source>
        <dbReference type="EMBL" id="KPU45736.1"/>
    </source>
</evidence>
<sequence>MIKDTFKIAYASCQGSYHKNRNIPCQDYCYIKIIHSKKSETVLAIVVSDGAGSAKYSEIGSCIVCHSVMEEIKEFFKGDKKLYDFSRQNAEEMIRSFQHGLSGFAGIFETSGREFSCTLLCALIGDKGGVFFQIGDGAIVISTDEDSENYFPVFWPMRGEYENSTLYATDTESLREGLEYKSIIGNIQDIAVFTDGLQRLALHYKTRTAYGPFFKPLFSYIKSKADTNTEKFNHSLDSFLNSPRINKRTDDDKTLVIASRSD</sequence>
<proteinExistence type="predicted"/>
<accession>A0A0N8NTT6</accession>
<dbReference type="Gene3D" id="3.60.40.10">
    <property type="entry name" value="PPM-type phosphatase domain"/>
    <property type="match status" value="1"/>
</dbReference>
<dbReference type="RefSeq" id="WP_054874064.1">
    <property type="nucleotide sequence ID" value="NZ_LKET01000021.1"/>
</dbReference>
<dbReference type="InterPro" id="IPR001932">
    <property type="entry name" value="PPM-type_phosphatase-like_dom"/>
</dbReference>
<gene>
    <name evidence="2" type="ORF">OXPF_09700</name>
</gene>
<organism evidence="2 3">
    <name type="scientific">Oxobacter pfennigii</name>
    <dbReference type="NCBI Taxonomy" id="36849"/>
    <lineage>
        <taxon>Bacteria</taxon>
        <taxon>Bacillati</taxon>
        <taxon>Bacillota</taxon>
        <taxon>Clostridia</taxon>
        <taxon>Eubacteriales</taxon>
        <taxon>Clostridiaceae</taxon>
        <taxon>Oxobacter</taxon>
    </lineage>
</organism>
<dbReference type="Pfam" id="PF13672">
    <property type="entry name" value="PP2C_2"/>
    <property type="match status" value="1"/>
</dbReference>
<dbReference type="Proteomes" id="UP000050326">
    <property type="component" value="Unassembled WGS sequence"/>
</dbReference>
<feature type="domain" description="PPM-type phosphatase" evidence="1">
    <location>
        <begin position="15"/>
        <end position="240"/>
    </location>
</feature>
<dbReference type="OrthoDB" id="9805674at2"/>
<dbReference type="InterPro" id="IPR036457">
    <property type="entry name" value="PPM-type-like_dom_sf"/>
</dbReference>
<dbReference type="PATRIC" id="fig|36849.3.peg.1037"/>
<dbReference type="EMBL" id="LKET01000021">
    <property type="protein sequence ID" value="KPU45736.1"/>
    <property type="molecule type" value="Genomic_DNA"/>
</dbReference>
<evidence type="ECO:0000313" key="3">
    <source>
        <dbReference type="Proteomes" id="UP000050326"/>
    </source>
</evidence>
<reference evidence="2 3" key="1">
    <citation type="submission" date="2015-09" db="EMBL/GenBank/DDBJ databases">
        <title>Genome sequence of Oxobacter pfennigii DSM 3222.</title>
        <authorList>
            <person name="Poehlein A."/>
            <person name="Bengelsdorf F.R."/>
            <person name="Schiel-Bengelsdorf B."/>
            <person name="Duerre P."/>
            <person name="Daniel R."/>
        </authorList>
    </citation>
    <scope>NUCLEOTIDE SEQUENCE [LARGE SCALE GENOMIC DNA]</scope>
    <source>
        <strain evidence="2 3">DSM 3222</strain>
    </source>
</reference>